<evidence type="ECO:0000256" key="3">
    <source>
        <dbReference type="ARBA" id="ARBA00022763"/>
    </source>
</evidence>
<accession>A0A1H6S857</accession>
<dbReference type="GO" id="GO:0106300">
    <property type="term" value="P:protein-DNA covalent cross-linking repair"/>
    <property type="evidence" value="ECO:0007669"/>
    <property type="project" value="InterPro"/>
</dbReference>
<keyword evidence="5" id="KW-0190">Covalent protein-DNA linkage</keyword>
<name>A0A1H6S857_9FIRM</name>
<dbReference type="InterPro" id="IPR036590">
    <property type="entry name" value="SRAP-like"/>
</dbReference>
<dbReference type="PANTHER" id="PTHR13604">
    <property type="entry name" value="DC12-RELATED"/>
    <property type="match status" value="1"/>
</dbReference>
<evidence type="ECO:0000313" key="9">
    <source>
        <dbReference type="EMBL" id="SEI64298.1"/>
    </source>
</evidence>
<evidence type="ECO:0000256" key="7">
    <source>
        <dbReference type="ARBA" id="ARBA00023239"/>
    </source>
</evidence>
<keyword evidence="6" id="KW-0238">DNA-binding</keyword>
<dbReference type="GO" id="GO:0003697">
    <property type="term" value="F:single-stranded DNA binding"/>
    <property type="evidence" value="ECO:0007669"/>
    <property type="project" value="InterPro"/>
</dbReference>
<dbReference type="AlphaFoldDB" id="A0A1H6S857"/>
<dbReference type="RefSeq" id="WP_074731667.1">
    <property type="nucleotide sequence ID" value="NZ_CADABK010000024.1"/>
</dbReference>
<dbReference type="OrthoDB" id="9782620at2"/>
<dbReference type="Proteomes" id="UP000183028">
    <property type="component" value="Unassembled WGS sequence"/>
</dbReference>
<dbReference type="Pfam" id="PF02586">
    <property type="entry name" value="SRAP"/>
    <property type="match status" value="1"/>
</dbReference>
<dbReference type="PANTHER" id="PTHR13604:SF0">
    <property type="entry name" value="ABASIC SITE PROCESSING PROTEIN HMCES"/>
    <property type="match status" value="1"/>
</dbReference>
<dbReference type="EC" id="3.4.-.-" evidence="8"/>
<dbReference type="GO" id="GO:0016829">
    <property type="term" value="F:lyase activity"/>
    <property type="evidence" value="ECO:0007669"/>
    <property type="project" value="UniProtKB-KW"/>
</dbReference>
<dbReference type="GO" id="GO:0008233">
    <property type="term" value="F:peptidase activity"/>
    <property type="evidence" value="ECO:0007669"/>
    <property type="project" value="UniProtKB-KW"/>
</dbReference>
<keyword evidence="2 8" id="KW-0645">Protease</keyword>
<keyword evidence="4 8" id="KW-0378">Hydrolase</keyword>
<dbReference type="STRING" id="322505.SAMN04487836_10717"/>
<evidence type="ECO:0000256" key="5">
    <source>
        <dbReference type="ARBA" id="ARBA00023124"/>
    </source>
</evidence>
<dbReference type="EMBL" id="FNYK01000014">
    <property type="protein sequence ID" value="SEI64298.1"/>
    <property type="molecule type" value="Genomic_DNA"/>
</dbReference>
<evidence type="ECO:0000256" key="1">
    <source>
        <dbReference type="ARBA" id="ARBA00008136"/>
    </source>
</evidence>
<dbReference type="InterPro" id="IPR003738">
    <property type="entry name" value="SRAP"/>
</dbReference>
<keyword evidence="10" id="KW-1185">Reference proteome</keyword>
<gene>
    <name evidence="9" type="ORF">SAMN04487834_10149</name>
</gene>
<evidence type="ECO:0000256" key="8">
    <source>
        <dbReference type="RuleBase" id="RU364100"/>
    </source>
</evidence>
<dbReference type="eggNOG" id="COG2135">
    <property type="taxonomic scope" value="Bacteria"/>
</dbReference>
<keyword evidence="3" id="KW-0227">DNA damage</keyword>
<keyword evidence="7" id="KW-0456">Lyase</keyword>
<evidence type="ECO:0000256" key="6">
    <source>
        <dbReference type="ARBA" id="ARBA00023125"/>
    </source>
</evidence>
<dbReference type="SUPFAM" id="SSF143081">
    <property type="entry name" value="BB1717-like"/>
    <property type="match status" value="1"/>
</dbReference>
<protein>
    <recommendedName>
        <fullName evidence="8">Abasic site processing protein</fullName>
        <ecNumber evidence="8">3.4.-.-</ecNumber>
    </recommendedName>
</protein>
<reference evidence="10" key="1">
    <citation type="submission" date="2016-10" db="EMBL/GenBank/DDBJ databases">
        <authorList>
            <person name="Varghese N."/>
        </authorList>
    </citation>
    <scope>NUCLEOTIDE SEQUENCE [LARGE SCALE GENOMIC DNA]</scope>
    <source>
        <strain evidence="10">DSM 20406</strain>
    </source>
</reference>
<proteinExistence type="inferred from homology"/>
<dbReference type="Gene3D" id="3.90.1680.10">
    <property type="entry name" value="SOS response associated peptidase-like"/>
    <property type="match status" value="1"/>
</dbReference>
<evidence type="ECO:0000256" key="4">
    <source>
        <dbReference type="ARBA" id="ARBA00022801"/>
    </source>
</evidence>
<comment type="similarity">
    <text evidence="1 8">Belongs to the SOS response-associated peptidase family.</text>
</comment>
<dbReference type="GO" id="GO:0006508">
    <property type="term" value="P:proteolysis"/>
    <property type="evidence" value="ECO:0007669"/>
    <property type="project" value="UniProtKB-KW"/>
</dbReference>
<organism evidence="9 10">
    <name type="scientific">Sharpea azabuensis</name>
    <dbReference type="NCBI Taxonomy" id="322505"/>
    <lineage>
        <taxon>Bacteria</taxon>
        <taxon>Bacillati</taxon>
        <taxon>Bacillota</taxon>
        <taxon>Erysipelotrichia</taxon>
        <taxon>Erysipelotrichales</taxon>
        <taxon>Coprobacillaceae</taxon>
        <taxon>Sharpea</taxon>
    </lineage>
</organism>
<evidence type="ECO:0000256" key="2">
    <source>
        <dbReference type="ARBA" id="ARBA00022670"/>
    </source>
</evidence>
<evidence type="ECO:0000313" key="10">
    <source>
        <dbReference type="Proteomes" id="UP000183028"/>
    </source>
</evidence>
<sequence length="181" mass="20985">MCGRYFIDRNIIDKLLEDMYDARIKPGDVHPGDFGIIASQKGYEVMQWGKPIGSKLVFNARSESVTTKPFFQDDFNKRRCVIFARSFYEWNQEKKQFRFHYPKNGMMLMGGLYDQAGHYVIITKPANNSMIAIHDRMPFLLAPGVMKDYLFDEEKAKALLKQKQPPLVNEAMDGQLSLFEV</sequence>